<feature type="chain" id="PRO_5038665837" evidence="3">
    <location>
        <begin position="23"/>
        <end position="600"/>
    </location>
</feature>
<comment type="caution">
    <text evidence="4">The sequence shown here is derived from an EMBL/GenBank/DDBJ whole genome shotgun (WGS) entry which is preliminary data.</text>
</comment>
<feature type="signal peptide" evidence="3">
    <location>
        <begin position="1"/>
        <end position="22"/>
    </location>
</feature>
<dbReference type="PROSITE" id="PS51257">
    <property type="entry name" value="PROKAR_LIPOPROTEIN"/>
    <property type="match status" value="1"/>
</dbReference>
<dbReference type="EMBL" id="SSOB01000008">
    <property type="protein sequence ID" value="THF81625.1"/>
    <property type="molecule type" value="Genomic_DNA"/>
</dbReference>
<dbReference type="Gene3D" id="3.40.190.10">
    <property type="entry name" value="Periplasmic binding protein-like II"/>
    <property type="match status" value="2"/>
</dbReference>
<proteinExistence type="predicted"/>
<dbReference type="Proteomes" id="UP000310636">
    <property type="component" value="Unassembled WGS sequence"/>
</dbReference>
<evidence type="ECO:0000256" key="3">
    <source>
        <dbReference type="SAM" id="SignalP"/>
    </source>
</evidence>
<dbReference type="PANTHER" id="PTHR43649:SF33">
    <property type="entry name" value="POLYGALACTURONAN_RHAMNOGALACTURONAN-BINDING PROTEIN YTCQ"/>
    <property type="match status" value="1"/>
</dbReference>
<organism evidence="4 5">
    <name type="scientific">Cohnella fermenti</name>
    <dbReference type="NCBI Taxonomy" id="2565925"/>
    <lineage>
        <taxon>Bacteria</taxon>
        <taxon>Bacillati</taxon>
        <taxon>Bacillota</taxon>
        <taxon>Bacilli</taxon>
        <taxon>Bacillales</taxon>
        <taxon>Paenibacillaceae</taxon>
        <taxon>Cohnella</taxon>
    </lineage>
</organism>
<feature type="region of interest" description="Disordered" evidence="2">
    <location>
        <begin position="29"/>
        <end position="48"/>
    </location>
</feature>
<keyword evidence="5" id="KW-1185">Reference proteome</keyword>
<gene>
    <name evidence="4" type="ORF">E6C55_07790</name>
</gene>
<evidence type="ECO:0000256" key="1">
    <source>
        <dbReference type="ARBA" id="ARBA00022729"/>
    </source>
</evidence>
<accession>A0A4S4C387</accession>
<dbReference type="OrthoDB" id="2495340at2"/>
<protein>
    <submittedName>
        <fullName evidence="4">Extracellular solute-binding protein</fullName>
    </submittedName>
</protein>
<dbReference type="AlphaFoldDB" id="A0A4S4C387"/>
<dbReference type="SUPFAM" id="SSF53850">
    <property type="entry name" value="Periplasmic binding protein-like II"/>
    <property type="match status" value="1"/>
</dbReference>
<sequence length="600" mass="67082">MRSKRKWMSPAIAMLAMATALAGCNSNNGGSEASNGETSASNGSASEGAGAPELPLLTYNIFSDTQSLPTWVNESDDVMAQYVKEKFNIQVGEVSYLQGMTLKERLNLFIASNELPDVIMTSGANAAIAATGRYAELGDLIKEHAPNFMELVPEEYWKDQLIDGKLYSFGTPMLDGADYPDDPFAQPNQTWKVFFTSESLLKQLGYKFTPNAEINKLINETGQKPTADMYKIEPEIKTPEDFYQFLKKIKETMPQVNGQDVIPFSIPIWLEPHFGATFGLTGSWKLNPDTGKVSSFLTDDMSKEYWQYMNKLYTEGLLDKDFAIQKTDQLNDKILQGRVKAFMWSSSYSTNADVQQAIKAADPNDSLRAIPLPLEPGATLVGIDHVGKTGWSFYVNKDFEDIPRLIEYWDWTLSQEAKDLAEWGPESLGLWEIKDGKKVWKDEQLLAALRNDDTEYLKENYYGKGLGGGNESIASKTYSGRVIPGTGGYNPYSWPHSYPFEVSPDNYTIQNGILSVGGFDNKGYISSGVSEATNKVVDFIYGEFEQQFSAKLFAAKNEEQFDKGWDETLKYFNDKIGYPSALQEMEAVFQSRGFNVSSNE</sequence>
<dbReference type="RefSeq" id="WP_136369221.1">
    <property type="nucleotide sequence ID" value="NZ_SSOB01000008.1"/>
</dbReference>
<evidence type="ECO:0000313" key="5">
    <source>
        <dbReference type="Proteomes" id="UP000310636"/>
    </source>
</evidence>
<dbReference type="PANTHER" id="PTHR43649">
    <property type="entry name" value="ARABINOSE-BINDING PROTEIN-RELATED"/>
    <property type="match status" value="1"/>
</dbReference>
<evidence type="ECO:0000256" key="2">
    <source>
        <dbReference type="SAM" id="MobiDB-lite"/>
    </source>
</evidence>
<reference evidence="4 5" key="1">
    <citation type="submission" date="2019-04" db="EMBL/GenBank/DDBJ databases">
        <title>Cohnella sp. nov. isolated from preserved vegetables.</title>
        <authorList>
            <person name="Lin S.-Y."/>
            <person name="Hung M.-H."/>
            <person name="Young C.-C."/>
        </authorList>
    </citation>
    <scope>NUCLEOTIDE SEQUENCE [LARGE SCALE GENOMIC DNA]</scope>
    <source>
        <strain evidence="4 5">CC-MHH1044</strain>
    </source>
</reference>
<name>A0A4S4C387_9BACL</name>
<keyword evidence="1 3" id="KW-0732">Signal</keyword>
<dbReference type="InterPro" id="IPR050490">
    <property type="entry name" value="Bact_solute-bd_prot1"/>
</dbReference>
<evidence type="ECO:0000313" key="4">
    <source>
        <dbReference type="EMBL" id="THF81625.1"/>
    </source>
</evidence>